<reference evidence="4" key="3">
    <citation type="submission" date="2015-11" db="EMBL/GenBank/DDBJ databases">
        <authorList>
            <person name="Anvar S.Y."/>
        </authorList>
    </citation>
    <scope>NUCLEOTIDE SEQUENCE [LARGE SCALE GENOMIC DNA]</scope>
</reference>
<evidence type="ECO:0008006" key="5">
    <source>
        <dbReference type="Google" id="ProtNLM"/>
    </source>
</evidence>
<reference evidence="1" key="2">
    <citation type="submission" date="2015-11" db="EMBL/GenBank/DDBJ databases">
        <authorList>
            <person name="Zhang Y."/>
            <person name="Guo Z."/>
        </authorList>
    </citation>
    <scope>NUCLEOTIDE SEQUENCE</scope>
    <source>
        <strain evidence="1">1</strain>
    </source>
</reference>
<dbReference type="AlphaFoldDB" id="A0A099UGT5"/>
<evidence type="ECO:0000313" key="1">
    <source>
        <dbReference type="EMBL" id="CUU39629.1"/>
    </source>
</evidence>
<dbReference type="Proteomes" id="UP000029925">
    <property type="component" value="Unassembled WGS sequence"/>
</dbReference>
<proteinExistence type="predicted"/>
<dbReference type="GeneID" id="78151014"/>
<dbReference type="OrthoDB" id="5329976at2"/>
<dbReference type="PATRIC" id="fig|76936.10.peg.726"/>
<evidence type="ECO:0000313" key="2">
    <source>
        <dbReference type="EMBL" id="TLD77812.1"/>
    </source>
</evidence>
<dbReference type="Proteomes" id="UP000064525">
    <property type="component" value="Chromosome I"/>
</dbReference>
<accession>A0A099UGT5</accession>
<dbReference type="EMBL" id="LN907858">
    <property type="protein sequence ID" value="CUU39629.1"/>
    <property type="molecule type" value="Genomic_DNA"/>
</dbReference>
<dbReference type="KEGG" id="hty:BN2458_PEG0743"/>
<sequence length="326" mass="36919">MPNHSQSESPYTSLEFCYCQQDFTQNPITRRDLGNTGTLVNYSMVVAGTGSSEILSKYMENQGVSNKVNAFYKYKLIGNFGIFSYLFKKVEGKDNERAIQEVIFETAAIEIGGATTKAITTRLGIAMAGRILGSAVGSVIPVGGTIIGAVAGAWLAGKVEKWWFSDEDKALESAQAENERIAQLEKAYLLKINRINDYLIRNNYVELRELDKDIFGNPLAHSNEAETLCKEASNLQSSYFKTILLMLSFPQYLDRKQEEEEKEQRKQERKIQPVKDAILLTLDIEKCIDTSKAELLKEKEIYIYNERFKRVVAKSKSDDKGRLCYY</sequence>
<dbReference type="RefSeq" id="WP_034342370.1">
    <property type="nucleotide sequence ID" value="NZ_CAOOBK010000032.1"/>
</dbReference>
<organism evidence="1 4">
    <name type="scientific">Helicobacter typhlonius</name>
    <dbReference type="NCBI Taxonomy" id="76936"/>
    <lineage>
        <taxon>Bacteria</taxon>
        <taxon>Pseudomonadati</taxon>
        <taxon>Campylobacterota</taxon>
        <taxon>Epsilonproteobacteria</taxon>
        <taxon>Campylobacterales</taxon>
        <taxon>Helicobacteraceae</taxon>
        <taxon>Helicobacter</taxon>
    </lineage>
</organism>
<dbReference type="STRING" id="76936.BN2458_PEG0743"/>
<reference evidence="2 3" key="1">
    <citation type="journal article" date="2014" name="Genome Announc.">
        <title>Draft genome sequences of eight enterohepatic helicobacter species isolated from both laboratory and wild rodents.</title>
        <authorList>
            <person name="Sheh A."/>
            <person name="Shen Z."/>
            <person name="Fox J.G."/>
        </authorList>
    </citation>
    <scope>NUCLEOTIDE SEQUENCE [LARGE SCALE GENOMIC DNA]</scope>
    <source>
        <strain evidence="2 3">MIT 98-6810</strain>
    </source>
</reference>
<dbReference type="EMBL" id="JRPF02000016">
    <property type="protein sequence ID" value="TLD77812.1"/>
    <property type="molecule type" value="Genomic_DNA"/>
</dbReference>
<evidence type="ECO:0000313" key="4">
    <source>
        <dbReference type="Proteomes" id="UP000064525"/>
    </source>
</evidence>
<keyword evidence="3" id="KW-1185">Reference proteome</keyword>
<evidence type="ECO:0000313" key="3">
    <source>
        <dbReference type="Proteomes" id="UP000029925"/>
    </source>
</evidence>
<protein>
    <recommendedName>
        <fullName evidence="5">Glycine zipper domain-containing protein</fullName>
    </recommendedName>
</protein>
<name>A0A099UGT5_9HELI</name>
<gene>
    <name evidence="1" type="ORF">BN2458_PEG0743</name>
    <name evidence="2" type="ORF">LS75_009285</name>
</gene>